<dbReference type="Pfam" id="PF25781">
    <property type="entry name" value="TPR_TEX10"/>
    <property type="match status" value="1"/>
</dbReference>
<dbReference type="Proteomes" id="UP000001514">
    <property type="component" value="Unassembled WGS sequence"/>
</dbReference>
<dbReference type="Gramene" id="EFJ28280">
    <property type="protein sequence ID" value="EFJ28280"/>
    <property type="gene ID" value="SELMODRAFT_411667"/>
</dbReference>
<sequence length="785" mass="87193">MAPAAGSKKKTKSKRSGVGIDFKKVKHKVGRKIPAPQNATKVEFKSKSAFLLSSMLFILLLKSRDALMGIKDLFSRHPKELECNAITTIQKLTSRFTDGDKAVRHALLLVLRETFSSVTKSVMKPIVSIVMAHLGTAMTHMANDIRLDAFAFLDLLLQHYSSLLIPMYTSQIFDHYNHFLGFGGSHNFDPNATLTVVGSLTRVLSVVSTSGSSDTTCTIGTCHRWSQKYDLQTLRPLHGYNSIAADISEKSFATSSVDSSGSGTKWIDISASLVDALLKCWAELAPTVCSSPLPDAVSLDCMVSITRCLCLLFEWLERSPESCQMKMELRHRFLLPCSSRLMASFPMSAPAVRTIAKIEECLCALNAGICETILHFVVAGLHDFDFTNVLQYYEGALLGKLLSLSLFSFSASHNKALDPYIKSLLAFAPLVFDYADINWKFKAITNAFDRSTPESSIKLGCLTAMSKILLSESQDRKETQAPSVAEQFSKKWLVSFPRLLWELKCNQLASSKIVLEMLLRLGKFAVAGSTLATDFGMLQSAMIPFFCTVLPAKETPDKYLYGPFIKLPRDCQEIAVDVLYYFSGFQPFFLKALLACCLSPDMDLQTLVRLLEVVRVSFVQGRVEAANFFSFLLTLVVECSHAHETAEERKKHWIILGVVSRSLFQIGDIDVVMHLLAKPMSEHLSARPSPMLLASSLKVLATLSHDVEHVEVPELLLSVLVAQTASFAVSRLLAKDQMVMVIVRNAVDLVFKNKRWQRSSLCCGSFDERNMQAKSDPEAPQVFRC</sequence>
<feature type="domain" description="TEX10-like TPR repeats" evidence="6">
    <location>
        <begin position="490"/>
        <end position="648"/>
    </location>
</feature>
<evidence type="ECO:0000256" key="1">
    <source>
        <dbReference type="ARBA" id="ARBA00004604"/>
    </source>
</evidence>
<dbReference type="eggNOG" id="KOG2149">
    <property type="taxonomic scope" value="Eukaryota"/>
</dbReference>
<keyword evidence="4" id="KW-0539">Nucleus</keyword>
<dbReference type="HOGENOM" id="CLU_327176_0_0_1"/>
<gene>
    <name evidence="7" type="ORF">SELMODRAFT_411667</name>
</gene>
<evidence type="ECO:0000313" key="8">
    <source>
        <dbReference type="Proteomes" id="UP000001514"/>
    </source>
</evidence>
<dbReference type="Pfam" id="PF12333">
    <property type="entry name" value="Ipi1_N"/>
    <property type="match status" value="1"/>
</dbReference>
<organism evidence="8">
    <name type="scientific">Selaginella moellendorffii</name>
    <name type="common">Spikemoss</name>
    <dbReference type="NCBI Taxonomy" id="88036"/>
    <lineage>
        <taxon>Eukaryota</taxon>
        <taxon>Viridiplantae</taxon>
        <taxon>Streptophyta</taxon>
        <taxon>Embryophyta</taxon>
        <taxon>Tracheophyta</taxon>
        <taxon>Lycopodiopsida</taxon>
        <taxon>Selaginellales</taxon>
        <taxon>Selaginellaceae</taxon>
        <taxon>Selaginella</taxon>
    </lineage>
</organism>
<dbReference type="InterPro" id="IPR057949">
    <property type="entry name" value="TPR_TEX10"/>
</dbReference>
<evidence type="ECO:0000256" key="3">
    <source>
        <dbReference type="ARBA" id="ARBA00006427"/>
    </source>
</evidence>
<dbReference type="PANTHER" id="PTHR16056:SF2">
    <property type="entry name" value="TESTIS-EXPRESSED PROTEIN 10"/>
    <property type="match status" value="1"/>
</dbReference>
<name>D8RIN0_SELML</name>
<feature type="domain" description="Pre-rRNA-processing protein Ipi1 N-terminal" evidence="5">
    <location>
        <begin position="123"/>
        <end position="182"/>
    </location>
</feature>
<dbReference type="STRING" id="88036.D8RIN0"/>
<evidence type="ECO:0000259" key="5">
    <source>
        <dbReference type="Pfam" id="PF12333"/>
    </source>
</evidence>
<dbReference type="SUPFAM" id="SSF48371">
    <property type="entry name" value="ARM repeat"/>
    <property type="match status" value="1"/>
</dbReference>
<comment type="similarity">
    <text evidence="3">Belongs to the IPI1/TEX10 family.</text>
</comment>
<dbReference type="PANTHER" id="PTHR16056">
    <property type="entry name" value="REGULATOR OF MICROTUBULE DYNAMICS PROTEIN"/>
    <property type="match status" value="1"/>
</dbReference>
<evidence type="ECO:0008006" key="9">
    <source>
        <dbReference type="Google" id="ProtNLM"/>
    </source>
</evidence>
<dbReference type="InterPro" id="IPR024679">
    <property type="entry name" value="Ipi1_N"/>
</dbReference>
<reference evidence="7 8" key="1">
    <citation type="journal article" date="2011" name="Science">
        <title>The Selaginella genome identifies genetic changes associated with the evolution of vascular plants.</title>
        <authorList>
            <person name="Banks J.A."/>
            <person name="Nishiyama T."/>
            <person name="Hasebe M."/>
            <person name="Bowman J.L."/>
            <person name="Gribskov M."/>
            <person name="dePamphilis C."/>
            <person name="Albert V.A."/>
            <person name="Aono N."/>
            <person name="Aoyama T."/>
            <person name="Ambrose B.A."/>
            <person name="Ashton N.W."/>
            <person name="Axtell M.J."/>
            <person name="Barker E."/>
            <person name="Barker M.S."/>
            <person name="Bennetzen J.L."/>
            <person name="Bonawitz N.D."/>
            <person name="Chapple C."/>
            <person name="Cheng C."/>
            <person name="Correa L.G."/>
            <person name="Dacre M."/>
            <person name="DeBarry J."/>
            <person name="Dreyer I."/>
            <person name="Elias M."/>
            <person name="Engstrom E.M."/>
            <person name="Estelle M."/>
            <person name="Feng L."/>
            <person name="Finet C."/>
            <person name="Floyd S.K."/>
            <person name="Frommer W.B."/>
            <person name="Fujita T."/>
            <person name="Gramzow L."/>
            <person name="Gutensohn M."/>
            <person name="Harholt J."/>
            <person name="Hattori M."/>
            <person name="Heyl A."/>
            <person name="Hirai T."/>
            <person name="Hiwatashi Y."/>
            <person name="Ishikawa M."/>
            <person name="Iwata M."/>
            <person name="Karol K.G."/>
            <person name="Koehler B."/>
            <person name="Kolukisaoglu U."/>
            <person name="Kubo M."/>
            <person name="Kurata T."/>
            <person name="Lalonde S."/>
            <person name="Li K."/>
            <person name="Li Y."/>
            <person name="Litt A."/>
            <person name="Lyons E."/>
            <person name="Manning G."/>
            <person name="Maruyama T."/>
            <person name="Michael T.P."/>
            <person name="Mikami K."/>
            <person name="Miyazaki S."/>
            <person name="Morinaga S."/>
            <person name="Murata T."/>
            <person name="Mueller-Roeber B."/>
            <person name="Nelson D.R."/>
            <person name="Obara M."/>
            <person name="Oguri Y."/>
            <person name="Olmstead R.G."/>
            <person name="Onodera N."/>
            <person name="Petersen B.L."/>
            <person name="Pils B."/>
            <person name="Prigge M."/>
            <person name="Rensing S.A."/>
            <person name="Riano-Pachon D.M."/>
            <person name="Roberts A.W."/>
            <person name="Sato Y."/>
            <person name="Scheller H.V."/>
            <person name="Schulz B."/>
            <person name="Schulz C."/>
            <person name="Shakirov E.V."/>
            <person name="Shibagaki N."/>
            <person name="Shinohara N."/>
            <person name="Shippen D.E."/>
            <person name="Soerensen I."/>
            <person name="Sotooka R."/>
            <person name="Sugimoto N."/>
            <person name="Sugita M."/>
            <person name="Sumikawa N."/>
            <person name="Tanurdzic M."/>
            <person name="Theissen G."/>
            <person name="Ulvskov P."/>
            <person name="Wakazuki S."/>
            <person name="Weng J.K."/>
            <person name="Willats W.W."/>
            <person name="Wipf D."/>
            <person name="Wolf P.G."/>
            <person name="Yang L."/>
            <person name="Zimmer A.D."/>
            <person name="Zhu Q."/>
            <person name="Mitros T."/>
            <person name="Hellsten U."/>
            <person name="Loque D."/>
            <person name="Otillar R."/>
            <person name="Salamov A."/>
            <person name="Schmutz J."/>
            <person name="Shapiro H."/>
            <person name="Lindquist E."/>
            <person name="Lucas S."/>
            <person name="Rokhsar D."/>
            <person name="Grigoriev I.V."/>
        </authorList>
    </citation>
    <scope>NUCLEOTIDE SEQUENCE [LARGE SCALE GENOMIC DNA]</scope>
</reference>
<dbReference type="InParanoid" id="D8RIN0"/>
<accession>D8RIN0</accession>
<dbReference type="GO" id="GO:0005634">
    <property type="term" value="C:nucleus"/>
    <property type="evidence" value="ECO:0000318"/>
    <property type="project" value="GO_Central"/>
</dbReference>
<dbReference type="EMBL" id="GL377580">
    <property type="protein sequence ID" value="EFJ28280.1"/>
    <property type="molecule type" value="Genomic_DNA"/>
</dbReference>
<dbReference type="KEGG" id="smo:SELMODRAFT_411667"/>
<dbReference type="Gene3D" id="1.25.10.10">
    <property type="entry name" value="Leucine-rich Repeat Variant"/>
    <property type="match status" value="1"/>
</dbReference>
<dbReference type="InterPro" id="IPR011989">
    <property type="entry name" value="ARM-like"/>
</dbReference>
<dbReference type="OMA" id="EINEWIC"/>
<evidence type="ECO:0000259" key="6">
    <source>
        <dbReference type="Pfam" id="PF25781"/>
    </source>
</evidence>
<evidence type="ECO:0000256" key="2">
    <source>
        <dbReference type="ARBA" id="ARBA00004642"/>
    </source>
</evidence>
<evidence type="ECO:0000256" key="4">
    <source>
        <dbReference type="ARBA" id="ARBA00023242"/>
    </source>
</evidence>
<keyword evidence="8" id="KW-1185">Reference proteome</keyword>
<dbReference type="InterPro" id="IPR016024">
    <property type="entry name" value="ARM-type_fold"/>
</dbReference>
<evidence type="ECO:0000313" key="7">
    <source>
        <dbReference type="EMBL" id="EFJ28280.1"/>
    </source>
</evidence>
<protein>
    <recommendedName>
        <fullName evidence="9">Pre-rRNA-processing protein Ipi1 N-terminal domain-containing protein</fullName>
    </recommendedName>
</protein>
<proteinExistence type="inferred from homology"/>
<dbReference type="FunCoup" id="D8RIN0">
    <property type="interactions" value="3016"/>
</dbReference>
<dbReference type="AlphaFoldDB" id="D8RIN0"/>
<comment type="subcellular location">
    <subcellularLocation>
        <location evidence="1">Nucleus</location>
        <location evidence="1">Nucleolus</location>
    </subcellularLocation>
    <subcellularLocation>
        <location evidence="2">Nucleus</location>
        <location evidence="2">Nucleoplasm</location>
    </subcellularLocation>
</comment>